<dbReference type="EMBL" id="JBHSWN010000001">
    <property type="protein sequence ID" value="MFC6789617.1"/>
    <property type="molecule type" value="Genomic_DNA"/>
</dbReference>
<keyword evidence="11 12" id="KW-0472">Membrane</keyword>
<dbReference type="SUPFAM" id="SSF81342">
    <property type="entry name" value="Transmembrane di-heme cytochromes"/>
    <property type="match status" value="1"/>
</dbReference>
<evidence type="ECO:0000313" key="16">
    <source>
        <dbReference type="Proteomes" id="UP001596292"/>
    </source>
</evidence>
<dbReference type="InterPro" id="IPR051542">
    <property type="entry name" value="Hydrogenase_cytochrome"/>
</dbReference>
<reference evidence="14" key="3">
    <citation type="submission" date="2024-09" db="EMBL/GenBank/DDBJ databases">
        <authorList>
            <person name="Sun Q."/>
            <person name="Mori K."/>
        </authorList>
    </citation>
    <scope>NUCLEOTIDE SEQUENCE</scope>
    <source>
        <strain evidence="14">NBRC 103627</strain>
    </source>
</reference>
<keyword evidence="10" id="KW-0408">Iron</keyword>
<evidence type="ECO:0000256" key="10">
    <source>
        <dbReference type="ARBA" id="ARBA00023004"/>
    </source>
</evidence>
<reference evidence="14" key="1">
    <citation type="journal article" date="2014" name="Int. J. Syst. Evol. Microbiol.">
        <title>Complete genome of a new Firmicutes species belonging to the dominant human colonic microbiota ('Ruminococcus bicirculans') reveals two chromosomes and a selective capacity to utilize plant glucans.</title>
        <authorList>
            <consortium name="NISC Comparative Sequencing Program"/>
            <person name="Wegmann U."/>
            <person name="Louis P."/>
            <person name="Goesmann A."/>
            <person name="Henrissat B."/>
            <person name="Duncan S.H."/>
            <person name="Flint H.J."/>
        </authorList>
    </citation>
    <scope>NUCLEOTIDE SEQUENCE</scope>
    <source>
        <strain evidence="14">NBRC 103627</strain>
    </source>
</reference>
<reference evidence="16" key="2">
    <citation type="journal article" date="2019" name="Int. J. Syst. Evol. Microbiol.">
        <title>The Global Catalogue of Microorganisms (GCM) 10K type strain sequencing project: providing services to taxonomists for standard genome sequencing and annotation.</title>
        <authorList>
            <consortium name="The Broad Institute Genomics Platform"/>
            <consortium name="The Broad Institute Genome Sequencing Center for Infectious Disease"/>
            <person name="Wu L."/>
            <person name="Ma J."/>
        </authorList>
    </citation>
    <scope>NUCLEOTIDE SEQUENCE [LARGE SCALE GENOMIC DNA]</scope>
    <source>
        <strain evidence="16">CCUG 48316</strain>
    </source>
</reference>
<evidence type="ECO:0000256" key="11">
    <source>
        <dbReference type="ARBA" id="ARBA00023136"/>
    </source>
</evidence>
<evidence type="ECO:0000256" key="7">
    <source>
        <dbReference type="ARBA" id="ARBA00022723"/>
    </source>
</evidence>
<dbReference type="PRINTS" id="PR00161">
    <property type="entry name" value="NIHGNASECYTB"/>
</dbReference>
<comment type="similarity">
    <text evidence="2">Belongs to the HupC/HyaC/HydC family.</text>
</comment>
<sequence length="224" mass="25105">MSVTISHHFASGGKRLHPWPVRIMHWINAVAMIVMIGSGWGIYNDSVIFGSLYFPQPIRLGSWAAESLLWHFAGMWVLALNGVAYLVYGFVTGRFRERLFPIRIADLIQTVRETLRFQISHDDLTVYNAVQKILYLVVMIAGVTQVITGLAVWKPVQFSWLVDLFGGFQGARLAHFLGMAVIVGFLLVHVTLALLVPQTIWAMLSGGPRLAPSRLRNPTLGEHR</sequence>
<evidence type="ECO:0000313" key="15">
    <source>
        <dbReference type="EMBL" id="MFC6792224.1"/>
    </source>
</evidence>
<feature type="transmembrane region" description="Helical" evidence="12">
    <location>
        <begin position="173"/>
        <end position="196"/>
    </location>
</feature>
<evidence type="ECO:0000256" key="4">
    <source>
        <dbReference type="ARBA" id="ARBA00022475"/>
    </source>
</evidence>
<dbReference type="Proteomes" id="UP001596292">
    <property type="component" value="Unassembled WGS sequence"/>
</dbReference>
<protein>
    <submittedName>
        <fullName evidence="14">Cytochrome b/b6 domain-containing protein</fullName>
    </submittedName>
</protein>
<evidence type="ECO:0000256" key="9">
    <source>
        <dbReference type="ARBA" id="ARBA00022989"/>
    </source>
</evidence>
<dbReference type="Pfam" id="PF01292">
    <property type="entry name" value="Ni_hydr_CYTB"/>
    <property type="match status" value="1"/>
</dbReference>
<evidence type="ECO:0000313" key="14">
    <source>
        <dbReference type="EMBL" id="MFC6789617.1"/>
    </source>
</evidence>
<evidence type="ECO:0000256" key="3">
    <source>
        <dbReference type="ARBA" id="ARBA00022448"/>
    </source>
</evidence>
<keyword evidence="6 12" id="KW-0812">Transmembrane</keyword>
<dbReference type="InterPro" id="IPR011577">
    <property type="entry name" value="Cyt_b561_bac/Ni-Hgenase"/>
</dbReference>
<keyword evidence="16" id="KW-1185">Reference proteome</keyword>
<organism evidence="14 16">
    <name type="scientific">Methylobacterium komagatae</name>
    <dbReference type="NCBI Taxonomy" id="374425"/>
    <lineage>
        <taxon>Bacteria</taxon>
        <taxon>Pseudomonadati</taxon>
        <taxon>Pseudomonadota</taxon>
        <taxon>Alphaproteobacteria</taxon>
        <taxon>Hyphomicrobiales</taxon>
        <taxon>Methylobacteriaceae</taxon>
        <taxon>Methylobacterium</taxon>
    </lineage>
</organism>
<keyword evidence="7" id="KW-0479">Metal-binding</keyword>
<evidence type="ECO:0000256" key="12">
    <source>
        <dbReference type="SAM" id="Phobius"/>
    </source>
</evidence>
<comment type="subcellular location">
    <subcellularLocation>
        <location evidence="1">Cell membrane</location>
        <topology evidence="1">Multi-pass membrane protein</topology>
    </subcellularLocation>
</comment>
<dbReference type="InterPro" id="IPR000516">
    <property type="entry name" value="Ni-dep_Hydgase_cyt-B"/>
</dbReference>
<keyword evidence="9 12" id="KW-1133">Transmembrane helix</keyword>
<keyword evidence="8" id="KW-0249">Electron transport</keyword>
<dbReference type="PANTHER" id="PTHR30485:SF1">
    <property type="entry name" value="CYTOCHROME YDHU-RELATED"/>
    <property type="match status" value="1"/>
</dbReference>
<dbReference type="EMBL" id="JBHSWN010000001">
    <property type="protein sequence ID" value="MFC6792224.1"/>
    <property type="molecule type" value="Genomic_DNA"/>
</dbReference>
<evidence type="ECO:0000256" key="8">
    <source>
        <dbReference type="ARBA" id="ARBA00022982"/>
    </source>
</evidence>
<keyword evidence="5" id="KW-0349">Heme</keyword>
<gene>
    <name evidence="14" type="ORF">ACFQE0_08305</name>
    <name evidence="15" type="ORF">ACFQE0_23235</name>
</gene>
<feature type="transmembrane region" description="Helical" evidence="12">
    <location>
        <begin position="23"/>
        <end position="43"/>
    </location>
</feature>
<feature type="transmembrane region" description="Helical" evidence="12">
    <location>
        <begin position="133"/>
        <end position="153"/>
    </location>
</feature>
<keyword evidence="4" id="KW-1003">Cell membrane</keyword>
<evidence type="ECO:0000256" key="6">
    <source>
        <dbReference type="ARBA" id="ARBA00022692"/>
    </source>
</evidence>
<dbReference type="Gene3D" id="1.20.950.20">
    <property type="entry name" value="Transmembrane di-heme cytochromes, Chain C"/>
    <property type="match status" value="1"/>
</dbReference>
<feature type="transmembrane region" description="Helical" evidence="12">
    <location>
        <begin position="68"/>
        <end position="91"/>
    </location>
</feature>
<feature type="domain" description="Cytochrome b561 bacterial/Ni-hydrogenase" evidence="13">
    <location>
        <begin position="17"/>
        <end position="206"/>
    </location>
</feature>
<keyword evidence="3" id="KW-0813">Transport</keyword>
<name>A0ABW2BIJ0_9HYPH</name>
<dbReference type="PANTHER" id="PTHR30485">
    <property type="entry name" value="NI/FE-HYDROGENASE 1 B-TYPE CYTOCHROME SUBUNIT"/>
    <property type="match status" value="1"/>
</dbReference>
<dbReference type="RefSeq" id="WP_378968740.1">
    <property type="nucleotide sequence ID" value="NZ_JBHSWN010000001.1"/>
</dbReference>
<dbReference type="InterPro" id="IPR016174">
    <property type="entry name" value="Di-haem_cyt_TM"/>
</dbReference>
<accession>A0ABW2BIJ0</accession>
<evidence type="ECO:0000256" key="2">
    <source>
        <dbReference type="ARBA" id="ARBA00008622"/>
    </source>
</evidence>
<proteinExistence type="inferred from homology"/>
<evidence type="ECO:0000256" key="1">
    <source>
        <dbReference type="ARBA" id="ARBA00004651"/>
    </source>
</evidence>
<evidence type="ECO:0000256" key="5">
    <source>
        <dbReference type="ARBA" id="ARBA00022617"/>
    </source>
</evidence>
<evidence type="ECO:0000259" key="13">
    <source>
        <dbReference type="Pfam" id="PF01292"/>
    </source>
</evidence>
<comment type="caution">
    <text evidence="14">The sequence shown here is derived from an EMBL/GenBank/DDBJ whole genome shotgun (WGS) entry which is preliminary data.</text>
</comment>